<protein>
    <submittedName>
        <fullName evidence="1">Uncharacterized protein</fullName>
    </submittedName>
</protein>
<evidence type="ECO:0000313" key="1">
    <source>
        <dbReference type="EMBL" id="EYU44480.1"/>
    </source>
</evidence>
<dbReference type="AlphaFoldDB" id="A0A022RZU2"/>
<gene>
    <name evidence="1" type="ORF">MIMGU_mgv1a015402mg</name>
</gene>
<name>A0A022RZU2_ERYGU</name>
<keyword evidence="2" id="KW-1185">Reference proteome</keyword>
<sequence length="158" mass="16874">MVVVRDSSEFIDGLPCRRFSGKGLLFLPVKSGDKLRSRSSSGERRRFCTLGSEVLRQGSSWILNMMSVHSELSSGSINSGSGFNAPPRRTVITRSLSVGYGGDEGDEAGAAEEFGEEDGGVALCGGGFNRLQRRPQNTGIATTLSKNPTTIAAHDDIY</sequence>
<proteinExistence type="predicted"/>
<reference evidence="1 2" key="1">
    <citation type="journal article" date="2013" name="Proc. Natl. Acad. Sci. U.S.A.">
        <title>Fine-scale variation in meiotic recombination in Mimulus inferred from population shotgun sequencing.</title>
        <authorList>
            <person name="Hellsten U."/>
            <person name="Wright K.M."/>
            <person name="Jenkins J."/>
            <person name="Shu S."/>
            <person name="Yuan Y."/>
            <person name="Wessler S.R."/>
            <person name="Schmutz J."/>
            <person name="Willis J.H."/>
            <person name="Rokhsar D.S."/>
        </authorList>
    </citation>
    <scope>NUCLEOTIDE SEQUENCE [LARGE SCALE GENOMIC DNA]</scope>
    <source>
        <strain evidence="2">cv. DUN x IM62</strain>
    </source>
</reference>
<organism evidence="1 2">
    <name type="scientific">Erythranthe guttata</name>
    <name type="common">Yellow monkey flower</name>
    <name type="synonym">Mimulus guttatus</name>
    <dbReference type="NCBI Taxonomy" id="4155"/>
    <lineage>
        <taxon>Eukaryota</taxon>
        <taxon>Viridiplantae</taxon>
        <taxon>Streptophyta</taxon>
        <taxon>Embryophyta</taxon>
        <taxon>Tracheophyta</taxon>
        <taxon>Spermatophyta</taxon>
        <taxon>Magnoliopsida</taxon>
        <taxon>eudicotyledons</taxon>
        <taxon>Gunneridae</taxon>
        <taxon>Pentapetalae</taxon>
        <taxon>asterids</taxon>
        <taxon>lamiids</taxon>
        <taxon>Lamiales</taxon>
        <taxon>Phrymaceae</taxon>
        <taxon>Erythranthe</taxon>
    </lineage>
</organism>
<dbReference type="Proteomes" id="UP000030748">
    <property type="component" value="Unassembled WGS sequence"/>
</dbReference>
<accession>A0A022RZU2</accession>
<dbReference type="EMBL" id="KI630214">
    <property type="protein sequence ID" value="EYU44480.1"/>
    <property type="molecule type" value="Genomic_DNA"/>
</dbReference>
<evidence type="ECO:0000313" key="2">
    <source>
        <dbReference type="Proteomes" id="UP000030748"/>
    </source>
</evidence>